<proteinExistence type="predicted"/>
<evidence type="ECO:0000313" key="1">
    <source>
        <dbReference type="EMBL" id="GFQ73990.1"/>
    </source>
</evidence>
<keyword evidence="2" id="KW-1185">Reference proteome</keyword>
<comment type="caution">
    <text evidence="1">The sequence shown here is derived from an EMBL/GenBank/DDBJ whole genome shotgun (WGS) entry which is preliminary data.</text>
</comment>
<dbReference type="Proteomes" id="UP000887116">
    <property type="component" value="Unassembled WGS sequence"/>
</dbReference>
<sequence length="111" mass="12359">MSVLKTFKNVDVERGICFDKLTGFGIRNLSQSTGALAFDPKSMRIKQKGSKIAFVLIPLFPASPSVYISPVLNQQNKDRNASTGVRRSRDLSFEWLIYEASAKSKALIGYQ</sequence>
<protein>
    <submittedName>
        <fullName evidence="1">Uncharacterized protein</fullName>
    </submittedName>
</protein>
<dbReference type="AlphaFoldDB" id="A0A8X6F8N4"/>
<gene>
    <name evidence="1" type="ORF">TNCT_314921</name>
</gene>
<organism evidence="1 2">
    <name type="scientific">Trichonephila clavata</name>
    <name type="common">Joro spider</name>
    <name type="synonym">Nephila clavata</name>
    <dbReference type="NCBI Taxonomy" id="2740835"/>
    <lineage>
        <taxon>Eukaryota</taxon>
        <taxon>Metazoa</taxon>
        <taxon>Ecdysozoa</taxon>
        <taxon>Arthropoda</taxon>
        <taxon>Chelicerata</taxon>
        <taxon>Arachnida</taxon>
        <taxon>Araneae</taxon>
        <taxon>Araneomorphae</taxon>
        <taxon>Entelegynae</taxon>
        <taxon>Araneoidea</taxon>
        <taxon>Nephilidae</taxon>
        <taxon>Trichonephila</taxon>
    </lineage>
</organism>
<accession>A0A8X6F8N4</accession>
<dbReference type="EMBL" id="BMAO01021369">
    <property type="protein sequence ID" value="GFQ73990.1"/>
    <property type="molecule type" value="Genomic_DNA"/>
</dbReference>
<name>A0A8X6F8N4_TRICU</name>
<reference evidence="1" key="1">
    <citation type="submission" date="2020-07" db="EMBL/GenBank/DDBJ databases">
        <title>Multicomponent nature underlies the extraordinary mechanical properties of spider dragline silk.</title>
        <authorList>
            <person name="Kono N."/>
            <person name="Nakamura H."/>
            <person name="Mori M."/>
            <person name="Yoshida Y."/>
            <person name="Ohtoshi R."/>
            <person name="Malay A.D."/>
            <person name="Moran D.A.P."/>
            <person name="Tomita M."/>
            <person name="Numata K."/>
            <person name="Arakawa K."/>
        </authorList>
    </citation>
    <scope>NUCLEOTIDE SEQUENCE</scope>
</reference>
<evidence type="ECO:0000313" key="2">
    <source>
        <dbReference type="Proteomes" id="UP000887116"/>
    </source>
</evidence>